<dbReference type="InterPro" id="IPR000160">
    <property type="entry name" value="GGDEF_dom"/>
</dbReference>
<comment type="subcellular location">
    <subcellularLocation>
        <location evidence="1">Membrane</location>
    </subcellularLocation>
</comment>
<dbReference type="Pfam" id="PF03924">
    <property type="entry name" value="CHASE"/>
    <property type="match status" value="1"/>
</dbReference>
<evidence type="ECO:0000313" key="10">
    <source>
        <dbReference type="Proteomes" id="UP001305746"/>
    </source>
</evidence>
<evidence type="ECO:0000256" key="6">
    <source>
        <dbReference type="SAM" id="Phobius"/>
    </source>
</evidence>
<dbReference type="Gene3D" id="3.30.450.350">
    <property type="entry name" value="CHASE domain"/>
    <property type="match status" value="1"/>
</dbReference>
<dbReference type="PANTHER" id="PTHR45138">
    <property type="entry name" value="REGULATORY COMPONENTS OF SENSORY TRANSDUCTION SYSTEM"/>
    <property type="match status" value="1"/>
</dbReference>
<dbReference type="InterPro" id="IPR006189">
    <property type="entry name" value="CHASE_dom"/>
</dbReference>
<feature type="domain" description="CHASE" evidence="7">
    <location>
        <begin position="70"/>
        <end position="292"/>
    </location>
</feature>
<evidence type="ECO:0000313" key="9">
    <source>
        <dbReference type="EMBL" id="MEA1082140.1"/>
    </source>
</evidence>
<dbReference type="InterPro" id="IPR043128">
    <property type="entry name" value="Rev_trsase/Diguanyl_cyclase"/>
</dbReference>
<evidence type="ECO:0000256" key="5">
    <source>
        <dbReference type="ARBA" id="ARBA00023136"/>
    </source>
</evidence>
<dbReference type="PROSITE" id="PS50839">
    <property type="entry name" value="CHASE"/>
    <property type="match status" value="1"/>
</dbReference>
<keyword evidence="10" id="KW-1185">Reference proteome</keyword>
<dbReference type="PANTHER" id="PTHR45138:SF24">
    <property type="entry name" value="DIGUANYLATE CYCLASE DGCC-RELATED"/>
    <property type="match status" value="1"/>
</dbReference>
<dbReference type="SUPFAM" id="SSF55073">
    <property type="entry name" value="Nucleotide cyclase"/>
    <property type="match status" value="1"/>
</dbReference>
<dbReference type="InterPro" id="IPR042240">
    <property type="entry name" value="CHASE_sf"/>
</dbReference>
<dbReference type="InterPro" id="IPR050469">
    <property type="entry name" value="Diguanylate_Cyclase"/>
</dbReference>
<dbReference type="SMART" id="SM00267">
    <property type="entry name" value="GGDEF"/>
    <property type="match status" value="1"/>
</dbReference>
<evidence type="ECO:0000256" key="1">
    <source>
        <dbReference type="ARBA" id="ARBA00004370"/>
    </source>
</evidence>
<dbReference type="InterPro" id="IPR029787">
    <property type="entry name" value="Nucleotide_cyclase"/>
</dbReference>
<accession>A0ABU5P246</accession>
<dbReference type="Proteomes" id="UP001305746">
    <property type="component" value="Unassembled WGS sequence"/>
</dbReference>
<feature type="transmembrane region" description="Helical" evidence="6">
    <location>
        <begin position="6"/>
        <end position="28"/>
    </location>
</feature>
<evidence type="ECO:0000259" key="7">
    <source>
        <dbReference type="PROSITE" id="PS50839"/>
    </source>
</evidence>
<dbReference type="SMART" id="SM01079">
    <property type="entry name" value="CHASE"/>
    <property type="match status" value="1"/>
</dbReference>
<dbReference type="NCBIfam" id="TIGR00254">
    <property type="entry name" value="GGDEF"/>
    <property type="match status" value="1"/>
</dbReference>
<dbReference type="CDD" id="cd01949">
    <property type="entry name" value="GGDEF"/>
    <property type="match status" value="1"/>
</dbReference>
<keyword evidence="9" id="KW-0808">Transferase</keyword>
<keyword evidence="3 6" id="KW-0812">Transmembrane</keyword>
<protein>
    <recommendedName>
        <fullName evidence="2">diguanylate cyclase</fullName>
        <ecNumber evidence="2">2.7.7.65</ecNumber>
    </recommendedName>
</protein>
<keyword evidence="9" id="KW-0548">Nucleotidyltransferase</keyword>
<dbReference type="Gene3D" id="3.30.70.270">
    <property type="match status" value="1"/>
</dbReference>
<sequence>MNVGKFLWAILFLLVGLGLSLALGRFLYQEESKAIELGFRSDIDQLSAVFEREVLLNLEILFALRESVSVLPDMDSERFRILTQKLLERSPAIQAFAWAPVVRHEDLSGFVGLQREQFVNFALKEAVGTGLRAAQERPWYVPVQFIEPLSENRAALGYDLASEGSRLAALLAARETGTMAATAGIRLVQEPENQKGFLVFAPLYRPASSGRGLRDGMEHYGFINGVFRVGELVHQAIGHELGNDFLFQVYDRSGDENVLLFSSADPKLADWDAEGRYRSAIFDIGGRQWVVEAVPAKAFIERRRGRLPVFVAGSGVLFAGLLFSYLLVSDRRAAELSAAKTELERISLTDSLTGLANRRHFDAVLEAEYRRAIRQGTALSLIMLDIDHFKEYNDLYGHPKGDACLALVADALRQVVHRPADLVARYGGEEFAIILPDTPDASEVADACRQAVEALGIDHETSGAAKVVTISVGTAVLTPETWQQNSTDLLNRADDALYQAKETGRNRVCSA</sequence>
<gene>
    <name evidence="9" type="ORF">U5822_15805</name>
</gene>
<name>A0ABU5P246_9GAMM</name>
<keyword evidence="5 6" id="KW-0472">Membrane</keyword>
<organism evidence="9 10">
    <name type="scientific">Marinobacter qingdaonensis</name>
    <dbReference type="NCBI Taxonomy" id="3108486"/>
    <lineage>
        <taxon>Bacteria</taxon>
        <taxon>Pseudomonadati</taxon>
        <taxon>Pseudomonadota</taxon>
        <taxon>Gammaproteobacteria</taxon>
        <taxon>Pseudomonadales</taxon>
        <taxon>Marinobacteraceae</taxon>
        <taxon>Marinobacter</taxon>
    </lineage>
</organism>
<evidence type="ECO:0000256" key="2">
    <source>
        <dbReference type="ARBA" id="ARBA00012528"/>
    </source>
</evidence>
<evidence type="ECO:0000259" key="8">
    <source>
        <dbReference type="PROSITE" id="PS50887"/>
    </source>
</evidence>
<evidence type="ECO:0000256" key="4">
    <source>
        <dbReference type="ARBA" id="ARBA00022989"/>
    </source>
</evidence>
<keyword evidence="4 6" id="KW-1133">Transmembrane helix</keyword>
<dbReference type="PROSITE" id="PS50887">
    <property type="entry name" value="GGDEF"/>
    <property type="match status" value="1"/>
</dbReference>
<dbReference type="Pfam" id="PF00990">
    <property type="entry name" value="GGDEF"/>
    <property type="match status" value="1"/>
</dbReference>
<feature type="transmembrane region" description="Helical" evidence="6">
    <location>
        <begin position="307"/>
        <end position="328"/>
    </location>
</feature>
<comment type="caution">
    <text evidence="9">The sequence shown here is derived from an EMBL/GenBank/DDBJ whole genome shotgun (WGS) entry which is preliminary data.</text>
</comment>
<evidence type="ECO:0000256" key="3">
    <source>
        <dbReference type="ARBA" id="ARBA00022692"/>
    </source>
</evidence>
<feature type="domain" description="GGDEF" evidence="8">
    <location>
        <begin position="377"/>
        <end position="511"/>
    </location>
</feature>
<proteinExistence type="predicted"/>
<dbReference type="EC" id="2.7.7.65" evidence="2"/>
<reference evidence="9 10" key="1">
    <citation type="submission" date="2023-12" db="EMBL/GenBank/DDBJ databases">
        <title>Marinobacter qingdaonensis sp. nov., isolated from the intertidal sediment of Qingdao, PR China.</title>
        <authorList>
            <person name="Li Y."/>
        </authorList>
    </citation>
    <scope>NUCLEOTIDE SEQUENCE [LARGE SCALE GENOMIC DNA]</scope>
    <source>
        <strain evidence="9 10">ASW11-75</strain>
    </source>
</reference>
<dbReference type="EMBL" id="JAYDCJ010000003">
    <property type="protein sequence ID" value="MEA1082140.1"/>
    <property type="molecule type" value="Genomic_DNA"/>
</dbReference>
<dbReference type="GO" id="GO:0052621">
    <property type="term" value="F:diguanylate cyclase activity"/>
    <property type="evidence" value="ECO:0007669"/>
    <property type="project" value="UniProtKB-EC"/>
</dbReference>
<dbReference type="RefSeq" id="WP_322856573.1">
    <property type="nucleotide sequence ID" value="NZ_JAYDCJ010000003.1"/>
</dbReference>